<dbReference type="SMART" id="SM00052">
    <property type="entry name" value="EAL"/>
    <property type="match status" value="1"/>
</dbReference>
<dbReference type="InterPro" id="IPR011006">
    <property type="entry name" value="CheY-like_superfamily"/>
</dbReference>
<dbReference type="SUPFAM" id="SSF141868">
    <property type="entry name" value="EAL domain-like"/>
    <property type="match status" value="1"/>
</dbReference>
<dbReference type="EMBL" id="JARJLM010000302">
    <property type="protein sequence ID" value="MDF3834774.1"/>
    <property type="molecule type" value="Genomic_DNA"/>
</dbReference>
<feature type="domain" description="Response regulatory" evidence="2">
    <location>
        <begin position="1"/>
        <end position="127"/>
    </location>
</feature>
<evidence type="ECO:0000259" key="3">
    <source>
        <dbReference type="PROSITE" id="PS50883"/>
    </source>
</evidence>
<dbReference type="Pfam" id="PF00072">
    <property type="entry name" value="Response_reg"/>
    <property type="match status" value="1"/>
</dbReference>
<dbReference type="RefSeq" id="WP_276265748.1">
    <property type="nucleotide sequence ID" value="NZ_JARJLM010000302.1"/>
</dbReference>
<gene>
    <name evidence="4" type="ORF">P3W85_17685</name>
</gene>
<dbReference type="InterPro" id="IPR001789">
    <property type="entry name" value="Sig_transdc_resp-reg_receiver"/>
</dbReference>
<evidence type="ECO:0000313" key="5">
    <source>
        <dbReference type="Proteomes" id="UP001216674"/>
    </source>
</evidence>
<comment type="caution">
    <text evidence="4">The sequence shown here is derived from an EMBL/GenBank/DDBJ whole genome shotgun (WGS) entry which is preliminary data.</text>
</comment>
<reference evidence="4 5" key="1">
    <citation type="submission" date="2023-03" db="EMBL/GenBank/DDBJ databases">
        <title>Draft assemblies of triclosan tolerant bacteria isolated from returned activated sludge.</title>
        <authorList>
            <person name="Van Hamelsveld S."/>
        </authorList>
    </citation>
    <scope>NUCLEOTIDE SEQUENCE [LARGE SCALE GENOMIC DNA]</scope>
    <source>
        <strain evidence="4 5">GW210010_S58</strain>
    </source>
</reference>
<dbReference type="SUPFAM" id="SSF52172">
    <property type="entry name" value="CheY-like"/>
    <property type="match status" value="1"/>
</dbReference>
<protein>
    <submittedName>
        <fullName evidence="4">EAL domain-containing response regulator</fullName>
    </submittedName>
</protein>
<dbReference type="PANTHER" id="PTHR33121:SF70">
    <property type="entry name" value="SIGNALING PROTEIN YKOW"/>
    <property type="match status" value="1"/>
</dbReference>
<dbReference type="PROSITE" id="PS50883">
    <property type="entry name" value="EAL"/>
    <property type="match status" value="1"/>
</dbReference>
<accession>A0ABT6AQP2</accession>
<evidence type="ECO:0000256" key="1">
    <source>
        <dbReference type="PROSITE-ProRule" id="PRU00169"/>
    </source>
</evidence>
<dbReference type="Gene3D" id="3.20.20.450">
    <property type="entry name" value="EAL domain"/>
    <property type="match status" value="1"/>
</dbReference>
<dbReference type="Pfam" id="PF00563">
    <property type="entry name" value="EAL"/>
    <property type="match status" value="1"/>
</dbReference>
<sequence>MVLVVEDDPFQQSAMRELLLGLGAGKILAVSGGREAIEALGRWCFDIVLCDIDLPDLNGPELMQELRRLASYGSLGEAPVWVWISAMAEDIIYSHAGIASTVGFRQVCALKKPLTNAAIAPALQIALTRDTRRDEQGGEPDTPDDAELTEALRVKDGFAVVLQPQVNISTGKLVGAEALCRWKHSPVGRIAPDKFIPRLAALGHLEALFFLVLGRCLGVQQHLINCGMSIPIGINVSAQTLCNPGWFERFETEVGSSGVTPKFLIIEVTEDGPIPDMCQLAITLNRLRLRGYGVAIDDFGVGIATPTLLADLPFTQMKLDRSFVSALAENNQRTAICRSQISLARDLELECVAEGVETEKQRDALLDLGCEIGQGYLWSRPKSEAAFLSDVVAGRLNLRRDDSTDR</sequence>
<evidence type="ECO:0000259" key="2">
    <source>
        <dbReference type="PROSITE" id="PS50110"/>
    </source>
</evidence>
<dbReference type="PROSITE" id="PS50110">
    <property type="entry name" value="RESPONSE_REGULATORY"/>
    <property type="match status" value="1"/>
</dbReference>
<keyword evidence="1" id="KW-0597">Phosphoprotein</keyword>
<dbReference type="InterPro" id="IPR001633">
    <property type="entry name" value="EAL_dom"/>
</dbReference>
<feature type="modified residue" description="4-aspartylphosphate" evidence="1">
    <location>
        <position position="51"/>
    </location>
</feature>
<name>A0ABT6AQP2_9BURK</name>
<dbReference type="CDD" id="cd01948">
    <property type="entry name" value="EAL"/>
    <property type="match status" value="1"/>
</dbReference>
<dbReference type="Gene3D" id="3.40.50.2300">
    <property type="match status" value="1"/>
</dbReference>
<feature type="domain" description="EAL" evidence="3">
    <location>
        <begin position="141"/>
        <end position="395"/>
    </location>
</feature>
<keyword evidence="5" id="KW-1185">Reference proteome</keyword>
<dbReference type="Proteomes" id="UP001216674">
    <property type="component" value="Unassembled WGS sequence"/>
</dbReference>
<dbReference type="PANTHER" id="PTHR33121">
    <property type="entry name" value="CYCLIC DI-GMP PHOSPHODIESTERASE PDEF"/>
    <property type="match status" value="1"/>
</dbReference>
<dbReference type="SMART" id="SM00448">
    <property type="entry name" value="REC"/>
    <property type="match status" value="1"/>
</dbReference>
<dbReference type="InterPro" id="IPR050706">
    <property type="entry name" value="Cyclic-di-GMP_PDE-like"/>
</dbReference>
<organism evidence="4 5">
    <name type="scientific">Cupriavidus basilensis</name>
    <dbReference type="NCBI Taxonomy" id="68895"/>
    <lineage>
        <taxon>Bacteria</taxon>
        <taxon>Pseudomonadati</taxon>
        <taxon>Pseudomonadota</taxon>
        <taxon>Betaproteobacteria</taxon>
        <taxon>Burkholderiales</taxon>
        <taxon>Burkholderiaceae</taxon>
        <taxon>Cupriavidus</taxon>
    </lineage>
</organism>
<evidence type="ECO:0000313" key="4">
    <source>
        <dbReference type="EMBL" id="MDF3834774.1"/>
    </source>
</evidence>
<dbReference type="InterPro" id="IPR035919">
    <property type="entry name" value="EAL_sf"/>
</dbReference>
<proteinExistence type="predicted"/>